<gene>
    <name evidence="2" type="ORF">SEMRO_139_G065040.1</name>
</gene>
<dbReference type="AlphaFoldDB" id="A0A9N8DKS0"/>
<dbReference type="Proteomes" id="UP001153069">
    <property type="component" value="Unassembled WGS sequence"/>
</dbReference>
<feature type="chain" id="PRO_5040412025" evidence="1">
    <location>
        <begin position="17"/>
        <end position="345"/>
    </location>
</feature>
<name>A0A9N8DKS0_9STRA</name>
<comment type="caution">
    <text evidence="2">The sequence shown here is derived from an EMBL/GenBank/DDBJ whole genome shotgun (WGS) entry which is preliminary data.</text>
</comment>
<evidence type="ECO:0000256" key="1">
    <source>
        <dbReference type="SAM" id="SignalP"/>
    </source>
</evidence>
<keyword evidence="3" id="KW-1185">Reference proteome</keyword>
<keyword evidence="1" id="KW-0732">Signal</keyword>
<evidence type="ECO:0000313" key="3">
    <source>
        <dbReference type="Proteomes" id="UP001153069"/>
    </source>
</evidence>
<dbReference type="EMBL" id="CAICTM010000138">
    <property type="protein sequence ID" value="CAB9502529.1"/>
    <property type="molecule type" value="Genomic_DNA"/>
</dbReference>
<feature type="signal peptide" evidence="1">
    <location>
        <begin position="1"/>
        <end position="16"/>
    </location>
</feature>
<evidence type="ECO:0000313" key="2">
    <source>
        <dbReference type="EMBL" id="CAB9502529.1"/>
    </source>
</evidence>
<protein>
    <submittedName>
        <fullName evidence="2">Uncharacterized protein</fullName>
    </submittedName>
</protein>
<organism evidence="2 3">
    <name type="scientific">Seminavis robusta</name>
    <dbReference type="NCBI Taxonomy" id="568900"/>
    <lineage>
        <taxon>Eukaryota</taxon>
        <taxon>Sar</taxon>
        <taxon>Stramenopiles</taxon>
        <taxon>Ochrophyta</taxon>
        <taxon>Bacillariophyta</taxon>
        <taxon>Bacillariophyceae</taxon>
        <taxon>Bacillariophycidae</taxon>
        <taxon>Naviculales</taxon>
        <taxon>Naviculaceae</taxon>
        <taxon>Seminavis</taxon>
    </lineage>
</organism>
<accession>A0A9N8DKS0</accession>
<proteinExistence type="predicted"/>
<reference evidence="2" key="1">
    <citation type="submission" date="2020-06" db="EMBL/GenBank/DDBJ databases">
        <authorList>
            <consortium name="Plant Systems Biology data submission"/>
        </authorList>
    </citation>
    <scope>NUCLEOTIDE SEQUENCE</scope>
    <source>
        <strain evidence="2">D6</strain>
    </source>
</reference>
<sequence>MQTLLFWAFNFSPLFAANPIKRCSHNLLPTQQPPQDNPRTLCSPNYLKMAPNRKQLALAQLEPLMDTAPLVQAKYLPLTAQIQQQEAPVAPKPAEEPTIIRSNVNSDDYWGWSSSEPTLTVDLFSADRMEANLLADVERRSNATTKVIRAADTSEDYWAERVEAHIVHSESNAAVSEATGYWEWPQDASTVQIALILKEELARNVTSAQTMEARLVEDAKTHTTTESQAKPENDDYWAWTPEATIVRADPSSVNESYWQWNTETAQVKEQVIATIVAYEEIRGMFSAEHIQANLEKTVTPEPSRPQESSDSYWCWPAEEDDYWNERPQSLVQRAEAMPIQGYWDM</sequence>